<evidence type="ECO:0000256" key="3">
    <source>
        <dbReference type="ARBA" id="ARBA00022741"/>
    </source>
</evidence>
<evidence type="ECO:0000256" key="5">
    <source>
        <dbReference type="ARBA" id="ARBA00022840"/>
    </source>
</evidence>
<dbReference type="GO" id="GO:0006424">
    <property type="term" value="P:glutamyl-tRNA aminoacylation"/>
    <property type="evidence" value="ECO:0007669"/>
    <property type="project" value="TreeGrafter"/>
</dbReference>
<dbReference type="Pfam" id="PF00749">
    <property type="entry name" value="tRNA-synt_1c"/>
    <property type="match status" value="1"/>
</dbReference>
<dbReference type="SUPFAM" id="SSF52374">
    <property type="entry name" value="Nucleotidylyl transferase"/>
    <property type="match status" value="1"/>
</dbReference>
<dbReference type="PANTHER" id="PTHR43311:SF1">
    <property type="entry name" value="GLUTAMYL-Q TRNA(ASP) SYNTHETASE"/>
    <property type="match status" value="1"/>
</dbReference>
<protein>
    <submittedName>
        <fullName evidence="9">Glutamyl/glutaminyl-tRNA synthetase, class Ic, catalytic domain protein</fullName>
    </submittedName>
</protein>
<dbReference type="PRINTS" id="PR00987">
    <property type="entry name" value="TRNASYNTHGLU"/>
</dbReference>
<reference evidence="9 10" key="1">
    <citation type="journal article" date="2010" name="Stand. Genomic Sci.">
        <title>Complete genome sequence of Arcanobacterium haemolyticum type strain (11018).</title>
        <authorList>
            <person name="Yasawong M."/>
            <person name="Teshima H."/>
            <person name="Lapidus A."/>
            <person name="Nolan M."/>
            <person name="Lucas S."/>
            <person name="Glavina Del Rio T."/>
            <person name="Tice H."/>
            <person name="Cheng J."/>
            <person name="Bruce D."/>
            <person name="Detter C."/>
            <person name="Tapia R."/>
            <person name="Han C."/>
            <person name="Goodwin L."/>
            <person name="Pitluck S."/>
            <person name="Liolios K."/>
            <person name="Ivanova N."/>
            <person name="Mavromatis K."/>
            <person name="Mikhailova N."/>
            <person name="Pati A."/>
            <person name="Chen A."/>
            <person name="Palaniappan K."/>
            <person name="Land M."/>
            <person name="Hauser L."/>
            <person name="Chang Y."/>
            <person name="Jeffries C."/>
            <person name="Rohde M."/>
            <person name="Sikorski J."/>
            <person name="Pukall R."/>
            <person name="Goker M."/>
            <person name="Woyke T."/>
            <person name="Bristow J."/>
            <person name="Eisen J."/>
            <person name="Markowitz V."/>
            <person name="Hugenholtz P."/>
            <person name="Kyrpides N."/>
            <person name="Klenk H."/>
        </authorList>
    </citation>
    <scope>NUCLEOTIDE SEQUENCE [LARGE SCALE GENOMIC DNA]</scope>
    <source>
        <strain evidence="10">ATCC 9345 / DSM 20595 / CCUG 17215 / LMG 16163 / NBRC 15585 / NCTC 8452 / 11018</strain>
    </source>
</reference>
<dbReference type="EMBL" id="CP002045">
    <property type="protein sequence ID" value="ADH91941.1"/>
    <property type="molecule type" value="Genomic_DNA"/>
</dbReference>
<dbReference type="InterPro" id="IPR014729">
    <property type="entry name" value="Rossmann-like_a/b/a_fold"/>
</dbReference>
<dbReference type="OrthoDB" id="9807503at2"/>
<evidence type="ECO:0000256" key="2">
    <source>
        <dbReference type="ARBA" id="ARBA00022723"/>
    </source>
</evidence>
<keyword evidence="5 7" id="KW-0067">ATP-binding</keyword>
<dbReference type="InterPro" id="IPR020058">
    <property type="entry name" value="Glu/Gln-tRNA-synth_Ib_cat-dom"/>
</dbReference>
<dbReference type="STRING" id="644284.Arch_0178"/>
<dbReference type="RefSeq" id="WP_013169439.1">
    <property type="nucleotide sequence ID" value="NC_014218.1"/>
</dbReference>
<keyword evidence="10" id="KW-1185">Reference proteome</keyword>
<organism evidence="9 10">
    <name type="scientific">Arcanobacterium haemolyticum (strain ATCC 9345 / DSM 20595 / CCM 5947 / CCUG 17215 / LMG 16163 / NBRC 15585 / NCTC 8452 / 11018)</name>
    <dbReference type="NCBI Taxonomy" id="644284"/>
    <lineage>
        <taxon>Bacteria</taxon>
        <taxon>Bacillati</taxon>
        <taxon>Actinomycetota</taxon>
        <taxon>Actinomycetes</taxon>
        <taxon>Actinomycetales</taxon>
        <taxon>Actinomycetaceae</taxon>
        <taxon>Arcanobacterium</taxon>
    </lineage>
</organism>
<comment type="similarity">
    <text evidence="7">Belongs to the class-I aminoacyl-tRNA synthetase family.</text>
</comment>
<dbReference type="Proteomes" id="UP000000376">
    <property type="component" value="Chromosome"/>
</dbReference>
<keyword evidence="2" id="KW-0479">Metal-binding</keyword>
<evidence type="ECO:0000313" key="10">
    <source>
        <dbReference type="Proteomes" id="UP000000376"/>
    </source>
</evidence>
<proteinExistence type="inferred from homology"/>
<dbReference type="KEGG" id="ahe:Arch_0178"/>
<dbReference type="GO" id="GO:0005524">
    <property type="term" value="F:ATP binding"/>
    <property type="evidence" value="ECO:0007669"/>
    <property type="project" value="UniProtKB-KW"/>
</dbReference>
<evidence type="ECO:0000256" key="4">
    <source>
        <dbReference type="ARBA" id="ARBA00022833"/>
    </source>
</evidence>
<dbReference type="AlphaFoldDB" id="D7BLZ2"/>
<dbReference type="NCBIfam" id="NF004315">
    <property type="entry name" value="PRK05710.1-4"/>
    <property type="match status" value="1"/>
</dbReference>
<gene>
    <name evidence="9" type="ordered locus">Arch_0178</name>
</gene>
<dbReference type="InterPro" id="IPR001412">
    <property type="entry name" value="aa-tRNA-synth_I_CS"/>
</dbReference>
<keyword evidence="6 7" id="KW-0030">Aminoacyl-tRNA synthetase</keyword>
<dbReference type="PANTHER" id="PTHR43311">
    <property type="entry name" value="GLUTAMATE--TRNA LIGASE"/>
    <property type="match status" value="1"/>
</dbReference>
<name>D7BLZ2_ARCHD</name>
<keyword evidence="1 7" id="KW-0436">Ligase</keyword>
<dbReference type="Gene3D" id="3.40.50.620">
    <property type="entry name" value="HUPs"/>
    <property type="match status" value="1"/>
</dbReference>
<keyword evidence="4" id="KW-0862">Zinc</keyword>
<sequence length="352" mass="39549">MLGEKKSAGKGRFAPSPTGDFHIGNLRTALLAWAFARHDGRTFHMRIEDLDERSRPEYVTRQLEDLTKIGVTWDGPELFQSKRLERYEEVFSGLASQDWLYECFCTRKELANVVSAPHQPPGSYPGTCRNLTADEREQRRARFNGTNRGAAYRLKTRENSGSVHDRQCGAYQGAIDDLVVRRGDGIFSYNFVSVVDDGDYGVDQIVRGDDLLPSTPRQVYLQHVLGYQTPEYAHVPLVLNTAGARLAKRDGAVTLRQLGECGWDVSDIVELLAGSLGIRHDLTDREGDPLVDRVADQVADPLVDQPGIIPRSGIRSADEFLKHFDPDLLPRTPWHLDVEKLEKGPAAYYNER</sequence>
<dbReference type="InterPro" id="IPR000924">
    <property type="entry name" value="Glu/Gln-tRNA-synth"/>
</dbReference>
<dbReference type="HOGENOM" id="CLU_015768_0_0_11"/>
<evidence type="ECO:0000256" key="7">
    <source>
        <dbReference type="RuleBase" id="RU363037"/>
    </source>
</evidence>
<dbReference type="GO" id="GO:0004818">
    <property type="term" value="F:glutamate-tRNA ligase activity"/>
    <property type="evidence" value="ECO:0007669"/>
    <property type="project" value="TreeGrafter"/>
</dbReference>
<keyword evidence="7" id="KW-0648">Protein biosynthesis</keyword>
<keyword evidence="3 7" id="KW-0547">Nucleotide-binding</keyword>
<evidence type="ECO:0000313" key="9">
    <source>
        <dbReference type="EMBL" id="ADH91941.1"/>
    </source>
</evidence>
<evidence type="ECO:0000256" key="1">
    <source>
        <dbReference type="ARBA" id="ARBA00022598"/>
    </source>
</evidence>
<dbReference type="InterPro" id="IPR049940">
    <property type="entry name" value="GluQ/Sye"/>
</dbReference>
<dbReference type="eggNOG" id="COG0008">
    <property type="taxonomic scope" value="Bacteria"/>
</dbReference>
<dbReference type="PROSITE" id="PS00178">
    <property type="entry name" value="AA_TRNA_LIGASE_I"/>
    <property type="match status" value="1"/>
</dbReference>
<dbReference type="GO" id="GO:0005829">
    <property type="term" value="C:cytosol"/>
    <property type="evidence" value="ECO:0007669"/>
    <property type="project" value="TreeGrafter"/>
</dbReference>
<evidence type="ECO:0000256" key="6">
    <source>
        <dbReference type="ARBA" id="ARBA00023146"/>
    </source>
</evidence>
<evidence type="ECO:0000259" key="8">
    <source>
        <dbReference type="Pfam" id="PF00749"/>
    </source>
</evidence>
<accession>D7BLZ2</accession>
<feature type="domain" description="Glutamyl/glutaminyl-tRNA synthetase class Ib catalytic" evidence="8">
    <location>
        <begin position="12"/>
        <end position="255"/>
    </location>
</feature>